<feature type="compositionally biased region" description="Low complexity" evidence="1">
    <location>
        <begin position="77"/>
        <end position="106"/>
    </location>
</feature>
<evidence type="ECO:0000313" key="2">
    <source>
        <dbReference type="EMBL" id="MQW39921.1"/>
    </source>
</evidence>
<proteinExistence type="predicted"/>
<evidence type="ECO:0000313" key="3">
    <source>
        <dbReference type="Proteomes" id="UP000439550"/>
    </source>
</evidence>
<evidence type="ECO:0000256" key="1">
    <source>
        <dbReference type="SAM" id="MobiDB-lite"/>
    </source>
</evidence>
<keyword evidence="3" id="KW-1185">Reference proteome</keyword>
<feature type="region of interest" description="Disordered" evidence="1">
    <location>
        <begin position="37"/>
        <end position="106"/>
    </location>
</feature>
<dbReference type="Proteomes" id="UP000439550">
    <property type="component" value="Unassembled WGS sequence"/>
</dbReference>
<dbReference type="EMBL" id="WITJ01000010">
    <property type="protein sequence ID" value="MQW39921.1"/>
    <property type="molecule type" value="Genomic_DNA"/>
</dbReference>
<organism evidence="2 3">
    <name type="scientific">Lactococcus hircilactis</name>
    <dbReference type="NCBI Taxonomy" id="1494462"/>
    <lineage>
        <taxon>Bacteria</taxon>
        <taxon>Bacillati</taxon>
        <taxon>Bacillota</taxon>
        <taxon>Bacilli</taxon>
        <taxon>Lactobacillales</taxon>
        <taxon>Streptococcaceae</taxon>
        <taxon>Lactococcus</taxon>
    </lineage>
</organism>
<sequence length="106" mass="11329">MVQKLIKNKLVIITAFITLILGGAGGYFLGQKQATSSNAEQMNQFYRRRFDQNMPNQGFPNQKSGTTDDNTGATQPSDSSGASNSSQSEQSDSSTQNTNATTNSGV</sequence>
<protein>
    <submittedName>
        <fullName evidence="2">Uncharacterized protein</fullName>
    </submittedName>
</protein>
<comment type="caution">
    <text evidence="2">The sequence shown here is derived from an EMBL/GenBank/DDBJ whole genome shotgun (WGS) entry which is preliminary data.</text>
</comment>
<accession>A0A7X2D0Y1</accession>
<reference evidence="2 3" key="1">
    <citation type="submission" date="2019-10" db="EMBL/GenBank/DDBJ databases">
        <authorList>
            <person name="Dong K."/>
        </authorList>
    </citation>
    <scope>NUCLEOTIDE SEQUENCE [LARGE SCALE GENOMIC DNA]</scope>
    <source>
        <strain evidence="2 3">DSM 28960</strain>
    </source>
</reference>
<dbReference type="RefSeq" id="WP_153496584.1">
    <property type="nucleotide sequence ID" value="NZ_CAXYUY010000026.1"/>
</dbReference>
<name>A0A7X2D0Y1_9LACT</name>
<dbReference type="AlphaFoldDB" id="A0A7X2D0Y1"/>
<gene>
    <name evidence="2" type="ORF">GHI93_08275</name>
</gene>
<feature type="compositionally biased region" description="Polar residues" evidence="1">
    <location>
        <begin position="53"/>
        <end position="76"/>
    </location>
</feature>